<dbReference type="PANTHER" id="PTHR43071:SF1">
    <property type="entry name" value="2-AMINO-4-HYDROXY-6-HYDROXYMETHYLDIHYDROPTERIDINE PYROPHOSPHOKINASE"/>
    <property type="match status" value="1"/>
</dbReference>
<evidence type="ECO:0000313" key="15">
    <source>
        <dbReference type="Proteomes" id="UP000306441"/>
    </source>
</evidence>
<keyword evidence="5 14" id="KW-0808">Transferase</keyword>
<evidence type="ECO:0000256" key="8">
    <source>
        <dbReference type="ARBA" id="ARBA00022840"/>
    </source>
</evidence>
<dbReference type="EC" id="2.7.6.3" evidence="3"/>
<evidence type="ECO:0000256" key="4">
    <source>
        <dbReference type="ARBA" id="ARBA00016218"/>
    </source>
</evidence>
<dbReference type="EMBL" id="SSNY01000001">
    <property type="protein sequence ID" value="THF59951.1"/>
    <property type="molecule type" value="Genomic_DNA"/>
</dbReference>
<dbReference type="PROSITE" id="PS00794">
    <property type="entry name" value="HPPK"/>
    <property type="match status" value="1"/>
</dbReference>
<keyword evidence="7" id="KW-0418">Kinase</keyword>
<proteinExistence type="inferred from homology"/>
<evidence type="ECO:0000256" key="3">
    <source>
        <dbReference type="ARBA" id="ARBA00013253"/>
    </source>
</evidence>
<comment type="similarity">
    <text evidence="2">Belongs to the HPPK family.</text>
</comment>
<dbReference type="RefSeq" id="WP_136353654.1">
    <property type="nucleotide sequence ID" value="NZ_SSNY01000001.1"/>
</dbReference>
<dbReference type="Proteomes" id="UP000306441">
    <property type="component" value="Unassembled WGS sequence"/>
</dbReference>
<dbReference type="NCBIfam" id="TIGR01498">
    <property type="entry name" value="folK"/>
    <property type="match status" value="1"/>
</dbReference>
<feature type="domain" description="7,8-dihydro-6-hydroxymethylpterin-pyrophosphokinase" evidence="13">
    <location>
        <begin position="92"/>
        <end position="103"/>
    </location>
</feature>
<evidence type="ECO:0000256" key="10">
    <source>
        <dbReference type="ARBA" id="ARBA00029409"/>
    </source>
</evidence>
<dbReference type="CDD" id="cd00483">
    <property type="entry name" value="HPPK"/>
    <property type="match status" value="1"/>
</dbReference>
<evidence type="ECO:0000256" key="7">
    <source>
        <dbReference type="ARBA" id="ARBA00022777"/>
    </source>
</evidence>
<comment type="function">
    <text evidence="10">Catalyzes the transfer of pyrophosphate from adenosine triphosphate (ATP) to 6-hydroxymethyl-7,8-dihydropterin, an enzymatic step in folate biosynthesis pathway.</text>
</comment>
<name>A0ABY2QCE4_9HYPH</name>
<accession>A0ABY2QCE4</accession>
<evidence type="ECO:0000256" key="11">
    <source>
        <dbReference type="ARBA" id="ARBA00029766"/>
    </source>
</evidence>
<evidence type="ECO:0000256" key="6">
    <source>
        <dbReference type="ARBA" id="ARBA00022741"/>
    </source>
</evidence>
<sequence>MSGRNSTVYLSLGGNLGDPAASMGAALRMLDADATTEVVAVSSLYRTPPWGKTDQPDFLNAAARLSTGRDPRGLLDLCLEAERRLKRVRAERWGPRLIDIDILMFGDREIHESGLEIPHPRMAERAFVLAPLAEIAPGLTVKGAPAADRLAALDAAGIERLPSGRDWWQLGAEGDGAKA</sequence>
<evidence type="ECO:0000256" key="12">
    <source>
        <dbReference type="ARBA" id="ARBA00033413"/>
    </source>
</evidence>
<keyword evidence="15" id="KW-1185">Reference proteome</keyword>
<dbReference type="InterPro" id="IPR000550">
    <property type="entry name" value="Hppk"/>
</dbReference>
<comment type="caution">
    <text evidence="14">The sequence shown here is derived from an EMBL/GenBank/DDBJ whole genome shotgun (WGS) entry which is preliminary data.</text>
</comment>
<organism evidence="14 15">
    <name type="scientific">Ollibium composti</name>
    <dbReference type="NCBI Taxonomy" id="2675109"/>
    <lineage>
        <taxon>Bacteria</taxon>
        <taxon>Pseudomonadati</taxon>
        <taxon>Pseudomonadota</taxon>
        <taxon>Alphaproteobacteria</taxon>
        <taxon>Hyphomicrobiales</taxon>
        <taxon>Phyllobacteriaceae</taxon>
        <taxon>Ollibium</taxon>
    </lineage>
</organism>
<dbReference type="SUPFAM" id="SSF55083">
    <property type="entry name" value="6-hydroxymethyl-7,8-dihydropterin pyrophosphokinase, HPPK"/>
    <property type="match status" value="1"/>
</dbReference>
<dbReference type="PANTHER" id="PTHR43071">
    <property type="entry name" value="2-AMINO-4-HYDROXY-6-HYDROXYMETHYLDIHYDROPTERIDINE PYROPHOSPHOKINASE"/>
    <property type="match status" value="1"/>
</dbReference>
<keyword evidence="6" id="KW-0547">Nucleotide-binding</keyword>
<dbReference type="Gene3D" id="3.30.70.560">
    <property type="entry name" value="7,8-Dihydro-6-hydroxymethylpterin-pyrophosphokinase HPPK"/>
    <property type="match status" value="1"/>
</dbReference>
<keyword evidence="8" id="KW-0067">ATP-binding</keyword>
<evidence type="ECO:0000256" key="9">
    <source>
        <dbReference type="ARBA" id="ARBA00022909"/>
    </source>
</evidence>
<dbReference type="GO" id="GO:0003848">
    <property type="term" value="F:2-amino-4-hydroxy-6-hydroxymethyldihydropteridine diphosphokinase activity"/>
    <property type="evidence" value="ECO:0007669"/>
    <property type="project" value="UniProtKB-EC"/>
</dbReference>
<reference evidence="14 15" key="1">
    <citation type="submission" date="2019-04" db="EMBL/GenBank/DDBJ databases">
        <title>Mesorhizobium composti sp. nov., isolated from compost.</title>
        <authorList>
            <person name="Lin S.-Y."/>
            <person name="Hameed A."/>
            <person name="Hsieh Y.-T."/>
            <person name="Young C.-C."/>
        </authorList>
    </citation>
    <scope>NUCLEOTIDE SEQUENCE [LARGE SCALE GENOMIC DNA]</scope>
    <source>
        <strain evidence="14 15">CC-YTH430</strain>
    </source>
</reference>
<dbReference type="Pfam" id="PF01288">
    <property type="entry name" value="HPPK"/>
    <property type="match status" value="1"/>
</dbReference>
<keyword evidence="9" id="KW-0289">Folate biosynthesis</keyword>
<evidence type="ECO:0000256" key="2">
    <source>
        <dbReference type="ARBA" id="ARBA00005810"/>
    </source>
</evidence>
<dbReference type="InterPro" id="IPR035907">
    <property type="entry name" value="Hppk_sf"/>
</dbReference>
<evidence type="ECO:0000256" key="1">
    <source>
        <dbReference type="ARBA" id="ARBA00005051"/>
    </source>
</evidence>
<evidence type="ECO:0000259" key="13">
    <source>
        <dbReference type="PROSITE" id="PS00794"/>
    </source>
</evidence>
<evidence type="ECO:0000256" key="5">
    <source>
        <dbReference type="ARBA" id="ARBA00022679"/>
    </source>
</evidence>
<gene>
    <name evidence="14" type="primary">folK</name>
    <name evidence="14" type="ORF">E6C48_02565</name>
</gene>
<comment type="pathway">
    <text evidence="1">Cofactor biosynthesis; tetrahydrofolate biosynthesis; 2-amino-4-hydroxy-6-hydroxymethyl-7,8-dihydropteridine diphosphate from 7,8-dihydroneopterin triphosphate: step 4/4.</text>
</comment>
<protein>
    <recommendedName>
        <fullName evidence="4">2-amino-4-hydroxy-6-hydroxymethyldihydropteridine pyrophosphokinase</fullName>
        <ecNumber evidence="3">2.7.6.3</ecNumber>
    </recommendedName>
    <alternativeName>
        <fullName evidence="11">6-hydroxymethyl-7,8-dihydropterin pyrophosphokinase</fullName>
    </alternativeName>
    <alternativeName>
        <fullName evidence="12">7,8-dihydro-6-hydroxymethylpterin-pyrophosphokinase</fullName>
    </alternativeName>
</protein>
<evidence type="ECO:0000313" key="14">
    <source>
        <dbReference type="EMBL" id="THF59951.1"/>
    </source>
</evidence>